<proteinExistence type="predicted"/>
<evidence type="ECO:0000313" key="1">
    <source>
        <dbReference type="EMBL" id="GAN03416.1"/>
    </source>
</evidence>
<dbReference type="Proteomes" id="UP000053815">
    <property type="component" value="Unassembled WGS sequence"/>
</dbReference>
<reference evidence="1" key="1">
    <citation type="submission" date="2014-09" db="EMBL/GenBank/DDBJ databases">
        <title>Draft genome sequence of an oleaginous Mucoromycotina fungus Mucor ambiguus NBRC6742.</title>
        <authorList>
            <person name="Takeda I."/>
            <person name="Yamane N."/>
            <person name="Morita T."/>
            <person name="Tamano K."/>
            <person name="Machida M."/>
            <person name="Baker S."/>
            <person name="Koike H."/>
        </authorList>
    </citation>
    <scope>NUCLEOTIDE SEQUENCE</scope>
    <source>
        <strain evidence="1">NBRC 6742</strain>
    </source>
</reference>
<protein>
    <submittedName>
        <fullName evidence="1">Uncharacterized protein</fullName>
    </submittedName>
</protein>
<evidence type="ECO:0000313" key="2">
    <source>
        <dbReference type="Proteomes" id="UP000053815"/>
    </source>
</evidence>
<organism evidence="1">
    <name type="scientific">Mucor ambiguus</name>
    <dbReference type="NCBI Taxonomy" id="91626"/>
    <lineage>
        <taxon>Eukaryota</taxon>
        <taxon>Fungi</taxon>
        <taxon>Fungi incertae sedis</taxon>
        <taxon>Mucoromycota</taxon>
        <taxon>Mucoromycotina</taxon>
        <taxon>Mucoromycetes</taxon>
        <taxon>Mucorales</taxon>
        <taxon>Mucorineae</taxon>
        <taxon>Mucoraceae</taxon>
        <taxon>Mucor</taxon>
    </lineage>
</organism>
<sequence>MQFKIPINNAMHSKDLPIFAKGLSKLLNVDHFGSAVSNIHISNNNLHASGFTRNKFKINNPSSKTSTYTILRILTVK</sequence>
<accession>A0A0C9M3A5</accession>
<dbReference type="AlphaFoldDB" id="A0A0C9M3A5"/>
<gene>
    <name evidence="1" type="ORF">MAM1_0040d02869</name>
</gene>
<dbReference type="EMBL" id="DF836329">
    <property type="protein sequence ID" value="GAN03416.1"/>
    <property type="molecule type" value="Genomic_DNA"/>
</dbReference>
<name>A0A0C9M3A5_9FUNG</name>
<keyword evidence="2" id="KW-1185">Reference proteome</keyword>